<evidence type="ECO:0000256" key="5">
    <source>
        <dbReference type="ARBA" id="ARBA00022989"/>
    </source>
</evidence>
<dbReference type="EMBL" id="JASCZI010033336">
    <property type="protein sequence ID" value="MED6128870.1"/>
    <property type="molecule type" value="Genomic_DNA"/>
</dbReference>
<evidence type="ECO:0000256" key="2">
    <source>
        <dbReference type="ARBA" id="ARBA00007937"/>
    </source>
</evidence>
<protein>
    <submittedName>
        <fullName evidence="10">Glycerol-3-phosphate 2-O-acyltransferase 6</fullName>
        <ecNumber evidence="10">2.3.1.1</ecNumber>
    </submittedName>
</protein>
<evidence type="ECO:0000256" key="7">
    <source>
        <dbReference type="ARBA" id="ARBA00023315"/>
    </source>
</evidence>
<keyword evidence="3 10" id="KW-0808">Transferase</keyword>
<evidence type="ECO:0000256" key="8">
    <source>
        <dbReference type="SAM" id="Phobius"/>
    </source>
</evidence>
<sequence length="188" mass="21283">MGALKQFPPISKCNTESRSNQHVVASDLDGMLLVSRSAFPYYMLVAIEAGSMLRGLFLLAFVPFVYFTYLFLSETLAIKILIFIACAGLKIKNIELVSRSVLPRFYADDVHPETWRVFNSFGKRYIVTASPRIMVEPFAKTFLDTDKVIGTKLSVTKLERTMGFVKEPGVLVGEHKREAIMKEFGSWR</sequence>
<dbReference type="InterPro" id="IPR023214">
    <property type="entry name" value="HAD_sf"/>
</dbReference>
<keyword evidence="4 8" id="KW-0812">Transmembrane</keyword>
<keyword evidence="6 8" id="KW-0472">Membrane</keyword>
<evidence type="ECO:0000256" key="4">
    <source>
        <dbReference type="ARBA" id="ARBA00022692"/>
    </source>
</evidence>
<keyword evidence="5 8" id="KW-1133">Transmembrane helix</keyword>
<dbReference type="Gene3D" id="3.40.50.1000">
    <property type="entry name" value="HAD superfamily/HAD-like"/>
    <property type="match status" value="1"/>
</dbReference>
<dbReference type="InterPro" id="IPR056462">
    <property type="entry name" value="HAD_RAM2/GPAT1-8"/>
</dbReference>
<comment type="similarity">
    <text evidence="2">Belongs to the GPAT/DAPAT family.</text>
</comment>
<comment type="subcellular location">
    <subcellularLocation>
        <location evidence="1">Membrane</location>
    </subcellularLocation>
</comment>
<name>A0ABU6RYL0_9FABA</name>
<comment type="caution">
    <text evidence="10">The sequence shown here is derived from an EMBL/GenBank/DDBJ whole genome shotgun (WGS) entry which is preliminary data.</text>
</comment>
<proteinExistence type="inferred from homology"/>
<keyword evidence="7 10" id="KW-0012">Acyltransferase</keyword>
<evidence type="ECO:0000256" key="1">
    <source>
        <dbReference type="ARBA" id="ARBA00004370"/>
    </source>
</evidence>
<keyword evidence="11" id="KW-1185">Reference proteome</keyword>
<evidence type="ECO:0000313" key="10">
    <source>
        <dbReference type="EMBL" id="MED6128870.1"/>
    </source>
</evidence>
<dbReference type="PANTHER" id="PTHR15486:SF49">
    <property type="entry name" value="GLYCEROL-3-PHOSPHATE 2-O-ACYLTRANSFERASE 6"/>
    <property type="match status" value="1"/>
</dbReference>
<dbReference type="Proteomes" id="UP001341840">
    <property type="component" value="Unassembled WGS sequence"/>
</dbReference>
<dbReference type="Pfam" id="PF23270">
    <property type="entry name" value="HAD_RAM2_N"/>
    <property type="match status" value="1"/>
</dbReference>
<reference evidence="10 11" key="1">
    <citation type="journal article" date="2023" name="Plants (Basel)">
        <title>Bridging the Gap: Combining Genomics and Transcriptomics Approaches to Understand Stylosanthes scabra, an Orphan Legume from the Brazilian Caatinga.</title>
        <authorList>
            <person name="Ferreira-Neto J.R.C."/>
            <person name="da Silva M.D."/>
            <person name="Binneck E."/>
            <person name="de Melo N.F."/>
            <person name="da Silva R.H."/>
            <person name="de Melo A.L.T.M."/>
            <person name="Pandolfi V."/>
            <person name="Bustamante F.O."/>
            <person name="Brasileiro-Vidal A.C."/>
            <person name="Benko-Iseppon A.M."/>
        </authorList>
    </citation>
    <scope>NUCLEOTIDE SEQUENCE [LARGE SCALE GENOMIC DNA]</scope>
    <source>
        <tissue evidence="10">Leaves</tissue>
    </source>
</reference>
<feature type="domain" description="Glycerol-3-phosphate acyltransferase RAM2/GPAT1-8 HAD-like" evidence="9">
    <location>
        <begin position="24"/>
        <end position="183"/>
    </location>
</feature>
<dbReference type="PANTHER" id="PTHR15486">
    <property type="entry name" value="ANCIENT UBIQUITOUS PROTEIN"/>
    <property type="match status" value="1"/>
</dbReference>
<dbReference type="EC" id="2.3.1.1" evidence="10"/>
<evidence type="ECO:0000256" key="6">
    <source>
        <dbReference type="ARBA" id="ARBA00023136"/>
    </source>
</evidence>
<evidence type="ECO:0000256" key="3">
    <source>
        <dbReference type="ARBA" id="ARBA00022679"/>
    </source>
</evidence>
<feature type="transmembrane region" description="Helical" evidence="8">
    <location>
        <begin position="67"/>
        <end position="89"/>
    </location>
</feature>
<organism evidence="10 11">
    <name type="scientific">Stylosanthes scabra</name>
    <dbReference type="NCBI Taxonomy" id="79078"/>
    <lineage>
        <taxon>Eukaryota</taxon>
        <taxon>Viridiplantae</taxon>
        <taxon>Streptophyta</taxon>
        <taxon>Embryophyta</taxon>
        <taxon>Tracheophyta</taxon>
        <taxon>Spermatophyta</taxon>
        <taxon>Magnoliopsida</taxon>
        <taxon>eudicotyledons</taxon>
        <taxon>Gunneridae</taxon>
        <taxon>Pentapetalae</taxon>
        <taxon>rosids</taxon>
        <taxon>fabids</taxon>
        <taxon>Fabales</taxon>
        <taxon>Fabaceae</taxon>
        <taxon>Papilionoideae</taxon>
        <taxon>50 kb inversion clade</taxon>
        <taxon>dalbergioids sensu lato</taxon>
        <taxon>Dalbergieae</taxon>
        <taxon>Pterocarpus clade</taxon>
        <taxon>Stylosanthes</taxon>
    </lineage>
</organism>
<accession>A0ABU6RYL0</accession>
<evidence type="ECO:0000313" key="11">
    <source>
        <dbReference type="Proteomes" id="UP001341840"/>
    </source>
</evidence>
<evidence type="ECO:0000259" key="9">
    <source>
        <dbReference type="Pfam" id="PF23270"/>
    </source>
</evidence>
<gene>
    <name evidence="10" type="primary">GPAT6_11</name>
    <name evidence="10" type="ORF">PIB30_102294</name>
</gene>
<dbReference type="GO" id="GO:0016746">
    <property type="term" value="F:acyltransferase activity"/>
    <property type="evidence" value="ECO:0007669"/>
    <property type="project" value="UniProtKB-KW"/>
</dbReference>